<name>A0A3S2NVK1_ORYJA</name>
<evidence type="ECO:0000313" key="2">
    <source>
        <dbReference type="EMBL" id="RVE57515.1"/>
    </source>
</evidence>
<gene>
    <name evidence="2" type="ORF">OJAV_G00216870</name>
</gene>
<evidence type="ECO:0000313" key="3">
    <source>
        <dbReference type="Proteomes" id="UP000283210"/>
    </source>
</evidence>
<dbReference type="Proteomes" id="UP000283210">
    <property type="component" value="Chromosome 22"/>
</dbReference>
<keyword evidence="3" id="KW-1185">Reference proteome</keyword>
<feature type="compositionally biased region" description="Basic residues" evidence="1">
    <location>
        <begin position="42"/>
        <end position="52"/>
    </location>
</feature>
<sequence>MLGKRPPPSPAGPSIGSICAHLSCGAQTVKLRAQEIKSSLHKERRGRRLFRHHLTEERAGSAGHRAPLSLKISKSWRCPEEDSAERKQDEAFPGGSVTDSGGNFQGSWSRRALRADLRKPA</sequence>
<dbReference type="AlphaFoldDB" id="A0A3S2NVK1"/>
<protein>
    <submittedName>
        <fullName evidence="2">Uncharacterized protein</fullName>
    </submittedName>
</protein>
<organism evidence="2 3">
    <name type="scientific">Oryzias javanicus</name>
    <name type="common">Javanese ricefish</name>
    <name type="synonym">Aplocheilus javanicus</name>
    <dbReference type="NCBI Taxonomy" id="123683"/>
    <lineage>
        <taxon>Eukaryota</taxon>
        <taxon>Metazoa</taxon>
        <taxon>Chordata</taxon>
        <taxon>Craniata</taxon>
        <taxon>Vertebrata</taxon>
        <taxon>Euteleostomi</taxon>
        <taxon>Actinopterygii</taxon>
        <taxon>Neopterygii</taxon>
        <taxon>Teleostei</taxon>
        <taxon>Neoteleostei</taxon>
        <taxon>Acanthomorphata</taxon>
        <taxon>Ovalentaria</taxon>
        <taxon>Atherinomorphae</taxon>
        <taxon>Beloniformes</taxon>
        <taxon>Adrianichthyidae</taxon>
        <taxon>Oryziinae</taxon>
        <taxon>Oryzias</taxon>
    </lineage>
</organism>
<evidence type="ECO:0000256" key="1">
    <source>
        <dbReference type="SAM" id="MobiDB-lite"/>
    </source>
</evidence>
<feature type="region of interest" description="Disordered" evidence="1">
    <location>
        <begin position="40"/>
        <end position="121"/>
    </location>
</feature>
<accession>A0A3S2NVK1</accession>
<proteinExistence type="predicted"/>
<reference evidence="2 3" key="1">
    <citation type="submission" date="2018-11" db="EMBL/GenBank/DDBJ databases">
        <authorList>
            <person name="Lopez-Roques C."/>
            <person name="Donnadieu C."/>
            <person name="Bouchez O."/>
            <person name="Klopp C."/>
            <person name="Cabau C."/>
            <person name="Zahm M."/>
        </authorList>
    </citation>
    <scope>NUCLEOTIDE SEQUENCE [LARGE SCALE GENOMIC DNA]</scope>
    <source>
        <strain evidence="2">RS831</strain>
        <tissue evidence="2">Whole body</tissue>
    </source>
</reference>
<feature type="compositionally biased region" description="Basic and acidic residues" evidence="1">
    <location>
        <begin position="77"/>
        <end position="90"/>
    </location>
</feature>
<dbReference type="EMBL" id="CM012458">
    <property type="protein sequence ID" value="RVE57515.1"/>
    <property type="molecule type" value="Genomic_DNA"/>
</dbReference>
<reference evidence="2 3" key="2">
    <citation type="submission" date="2019-01" db="EMBL/GenBank/DDBJ databases">
        <title>A chromosome length genome reference of the Java medaka (oryzias javanicus).</title>
        <authorList>
            <person name="Herpin A."/>
            <person name="Takehana Y."/>
            <person name="Naruse K."/>
            <person name="Ansai S."/>
            <person name="Kawaguchi M."/>
        </authorList>
    </citation>
    <scope>NUCLEOTIDE SEQUENCE [LARGE SCALE GENOMIC DNA]</scope>
    <source>
        <strain evidence="2">RS831</strain>
        <tissue evidence="2">Whole body</tissue>
    </source>
</reference>
<feature type="compositionally biased region" description="Polar residues" evidence="1">
    <location>
        <begin position="97"/>
        <end position="108"/>
    </location>
</feature>